<dbReference type="InterPro" id="IPR032675">
    <property type="entry name" value="LRR_dom_sf"/>
</dbReference>
<reference evidence="2" key="1">
    <citation type="submission" date="2022-03" db="EMBL/GenBank/DDBJ databases">
        <title>A functionally conserved STORR gene fusion in Papaver species that diverged 16.8 million years ago.</title>
        <authorList>
            <person name="Catania T."/>
        </authorList>
    </citation>
    <scope>NUCLEOTIDE SEQUENCE</scope>
    <source>
        <strain evidence="2">S-191538</strain>
    </source>
</reference>
<dbReference type="Gene3D" id="1.20.1280.50">
    <property type="match status" value="1"/>
</dbReference>
<dbReference type="SUPFAM" id="SSF81383">
    <property type="entry name" value="F-box domain"/>
    <property type="match status" value="1"/>
</dbReference>
<dbReference type="Gene3D" id="3.80.10.10">
    <property type="entry name" value="Ribonuclease Inhibitor"/>
    <property type="match status" value="1"/>
</dbReference>
<feature type="domain" description="F-box" evidence="1">
    <location>
        <begin position="39"/>
        <end position="73"/>
    </location>
</feature>
<dbReference type="SMART" id="SM00367">
    <property type="entry name" value="LRR_CC"/>
    <property type="match status" value="6"/>
</dbReference>
<dbReference type="PANTHER" id="PTHR13318:SF26">
    <property type="entry name" value="F-BOX_LRR-REPEAT PROTEIN 12"/>
    <property type="match status" value="1"/>
</dbReference>
<keyword evidence="3" id="KW-1185">Reference proteome</keyword>
<dbReference type="GO" id="GO:0019005">
    <property type="term" value="C:SCF ubiquitin ligase complex"/>
    <property type="evidence" value="ECO:0007669"/>
    <property type="project" value="TreeGrafter"/>
</dbReference>
<dbReference type="EMBL" id="JAJJMA010185277">
    <property type="protein sequence ID" value="MCL7037964.1"/>
    <property type="molecule type" value="Genomic_DNA"/>
</dbReference>
<accession>A0AA41SKG0</accession>
<evidence type="ECO:0000313" key="2">
    <source>
        <dbReference type="EMBL" id="MCL7037964.1"/>
    </source>
</evidence>
<protein>
    <recommendedName>
        <fullName evidence="1">F-box domain-containing protein</fullName>
    </recommendedName>
</protein>
<comment type="caution">
    <text evidence="2">The sequence shown here is derived from an EMBL/GenBank/DDBJ whole genome shotgun (WGS) entry which is preliminary data.</text>
</comment>
<gene>
    <name evidence="2" type="ORF">MKW94_029445</name>
</gene>
<organism evidence="2 3">
    <name type="scientific">Papaver nudicaule</name>
    <name type="common">Iceland poppy</name>
    <dbReference type="NCBI Taxonomy" id="74823"/>
    <lineage>
        <taxon>Eukaryota</taxon>
        <taxon>Viridiplantae</taxon>
        <taxon>Streptophyta</taxon>
        <taxon>Embryophyta</taxon>
        <taxon>Tracheophyta</taxon>
        <taxon>Spermatophyta</taxon>
        <taxon>Magnoliopsida</taxon>
        <taxon>Ranunculales</taxon>
        <taxon>Papaveraceae</taxon>
        <taxon>Papaveroideae</taxon>
        <taxon>Papaver</taxon>
    </lineage>
</organism>
<dbReference type="AlphaFoldDB" id="A0AA41SKG0"/>
<evidence type="ECO:0000313" key="3">
    <source>
        <dbReference type="Proteomes" id="UP001177140"/>
    </source>
</evidence>
<sequence length="373" mass="42273">MLSSNATNKRGVSKIGFRILFSNVTDDDRPCEIPRTNYLPADCLNHIFNRLDTRDDCNSFGLTCHEWLQIQNDNQKSLWYGRKLHEYSPEGFPRNDNRCCILKISQERIPMLLCKLLIRFRNLKHLNLSHLPKITGFVAPKPPVYESKVQYLYLNNCNANSDAVWSSMFPWFPRLTCISFRASHITDKGLEVVAKCCLLLETIILSRSHLITDSGIRFLLHNCRKLGSLSIDSCSKITEGIKAIISGGGLEYLSLSALFESAKDGEGSINTKAVVMICKGCPLLKKLDLTNCNEVELEGWEAIGQNCKNLERLTAYGCRKLCDRGLQALCQGCNKLSGLFIDDKNMCSRSALELFERKDCNVLYLLKTDIIRR</sequence>
<dbReference type="SUPFAM" id="SSF52047">
    <property type="entry name" value="RNI-like"/>
    <property type="match status" value="1"/>
</dbReference>
<proteinExistence type="predicted"/>
<dbReference type="PANTHER" id="PTHR13318">
    <property type="entry name" value="PARTNER OF PAIRED, ISOFORM B-RELATED"/>
    <property type="match status" value="1"/>
</dbReference>
<name>A0AA41SKG0_PAPNU</name>
<dbReference type="Proteomes" id="UP001177140">
    <property type="component" value="Unassembled WGS sequence"/>
</dbReference>
<dbReference type="InterPro" id="IPR036047">
    <property type="entry name" value="F-box-like_dom_sf"/>
</dbReference>
<dbReference type="InterPro" id="IPR001810">
    <property type="entry name" value="F-box_dom"/>
</dbReference>
<dbReference type="GO" id="GO:0031146">
    <property type="term" value="P:SCF-dependent proteasomal ubiquitin-dependent protein catabolic process"/>
    <property type="evidence" value="ECO:0007669"/>
    <property type="project" value="TreeGrafter"/>
</dbReference>
<dbReference type="InterPro" id="IPR006553">
    <property type="entry name" value="Leu-rich_rpt_Cys-con_subtyp"/>
</dbReference>
<dbReference type="Pfam" id="PF00646">
    <property type="entry name" value="F-box"/>
    <property type="match status" value="1"/>
</dbReference>
<evidence type="ECO:0000259" key="1">
    <source>
        <dbReference type="Pfam" id="PF00646"/>
    </source>
</evidence>